<keyword evidence="2" id="KW-0479">Metal-binding</keyword>
<dbReference type="InterPro" id="IPR032466">
    <property type="entry name" value="Metal_Hydrolase"/>
</dbReference>
<organism evidence="5 6">
    <name type="scientific">Emergomyces africanus</name>
    <dbReference type="NCBI Taxonomy" id="1955775"/>
    <lineage>
        <taxon>Eukaryota</taxon>
        <taxon>Fungi</taxon>
        <taxon>Dikarya</taxon>
        <taxon>Ascomycota</taxon>
        <taxon>Pezizomycotina</taxon>
        <taxon>Eurotiomycetes</taxon>
        <taxon>Eurotiomycetidae</taxon>
        <taxon>Onygenales</taxon>
        <taxon>Ajellomycetaceae</taxon>
        <taxon>Emergomyces</taxon>
    </lineage>
</organism>
<dbReference type="Gene3D" id="3.20.20.140">
    <property type="entry name" value="Metal-dependent hydrolases"/>
    <property type="match status" value="1"/>
</dbReference>
<proteinExistence type="predicted"/>
<dbReference type="Pfam" id="PF00962">
    <property type="entry name" value="A_deaminase"/>
    <property type="match status" value="1"/>
</dbReference>
<dbReference type="GO" id="GO:0006154">
    <property type="term" value="P:adenosine catabolic process"/>
    <property type="evidence" value="ECO:0007669"/>
    <property type="project" value="TreeGrafter"/>
</dbReference>
<dbReference type="SUPFAM" id="SSF51556">
    <property type="entry name" value="Metallo-dependent hydrolases"/>
    <property type="match status" value="1"/>
</dbReference>
<dbReference type="GO" id="GO:0004000">
    <property type="term" value="F:adenosine deaminase activity"/>
    <property type="evidence" value="ECO:0007669"/>
    <property type="project" value="TreeGrafter"/>
</dbReference>
<dbReference type="STRING" id="1658172.A0A1B7P148"/>
<dbReference type="GO" id="GO:0046872">
    <property type="term" value="F:metal ion binding"/>
    <property type="evidence" value="ECO:0007669"/>
    <property type="project" value="UniProtKB-KW"/>
</dbReference>
<comment type="caution">
    <text evidence="5">The sequence shown here is derived from an EMBL/GenBank/DDBJ whole genome shotgun (WGS) entry which is preliminary data.</text>
</comment>
<evidence type="ECO:0000313" key="5">
    <source>
        <dbReference type="EMBL" id="OAX82752.1"/>
    </source>
</evidence>
<comment type="cofactor">
    <cofactor evidence="1">
        <name>Zn(2+)</name>
        <dbReference type="ChEBI" id="CHEBI:29105"/>
    </cofactor>
</comment>
<dbReference type="EMBL" id="LGUA01000259">
    <property type="protein sequence ID" value="OAX82752.1"/>
    <property type="molecule type" value="Genomic_DNA"/>
</dbReference>
<name>A0A1B7P148_9EURO</name>
<keyword evidence="6" id="KW-1185">Reference proteome</keyword>
<dbReference type="PANTHER" id="PTHR11409:SF37">
    <property type="entry name" value="ADENOSINE DEAMINASE DOMAIN-CONTAINING PROTEIN"/>
    <property type="match status" value="1"/>
</dbReference>
<dbReference type="AlphaFoldDB" id="A0A1B7P148"/>
<evidence type="ECO:0000259" key="4">
    <source>
        <dbReference type="Pfam" id="PF00962"/>
    </source>
</evidence>
<keyword evidence="3" id="KW-0378">Hydrolase</keyword>
<dbReference type="InterPro" id="IPR001365">
    <property type="entry name" value="A_deaminase_dom"/>
</dbReference>
<sequence>MLISLEGAHATDQTLEGVWDIFNRSTQMMKGLFNYESAFRNYVGKAIDRFAEDNVMYAEVRPNFFDKHIASDDGERQLDHRVWMQIIQEEVDTKVKQLGPGGKGAGHFKGLKVIYCAPRSIENEDMTWCLNDCISLKQEFPDLICGFDMVGCEGRGNPMRHYISELLQFRATCTSLDLDIPFIFHAGETLESQGPADNNLYDAILLGTKRLGHGYALVQHPLLMQLCRERGIALEICPISNEVLHLCSSMHGHVLPTLLANSVPCTINSDNPSYFGSSLSHDFYQTILYHDSMTLFGWRVLAEWSIEHSCMNMEQRTDAFQTWEANWNAFCEWIIEEFGPEYLKFPVLLK</sequence>
<reference evidence="5 6" key="1">
    <citation type="submission" date="2015-07" db="EMBL/GenBank/DDBJ databases">
        <title>Emmonsia species relationships and genome sequence.</title>
        <authorList>
            <person name="Cuomo C.A."/>
            <person name="Schwartz I.S."/>
            <person name="Kenyon C."/>
            <person name="de Hoog G.S."/>
            <person name="Govender N.P."/>
            <person name="Botha A."/>
            <person name="Moreno L."/>
            <person name="de Vries M."/>
            <person name="Munoz J.F."/>
            <person name="Stielow J.B."/>
        </authorList>
    </citation>
    <scope>NUCLEOTIDE SEQUENCE [LARGE SCALE GENOMIC DNA]</scope>
    <source>
        <strain evidence="5 6">CBS 136260</strain>
    </source>
</reference>
<dbReference type="GO" id="GO:0046103">
    <property type="term" value="P:inosine biosynthetic process"/>
    <property type="evidence" value="ECO:0007669"/>
    <property type="project" value="TreeGrafter"/>
</dbReference>
<dbReference type="PANTHER" id="PTHR11409">
    <property type="entry name" value="ADENOSINE DEAMINASE"/>
    <property type="match status" value="1"/>
</dbReference>
<dbReference type="InterPro" id="IPR006330">
    <property type="entry name" value="Ado/ade_deaminase"/>
</dbReference>
<gene>
    <name evidence="5" type="ORF">ACJ72_02889</name>
</gene>
<dbReference type="Proteomes" id="UP000091918">
    <property type="component" value="Unassembled WGS sequence"/>
</dbReference>
<evidence type="ECO:0000313" key="6">
    <source>
        <dbReference type="Proteomes" id="UP000091918"/>
    </source>
</evidence>
<dbReference type="OrthoDB" id="7202371at2759"/>
<evidence type="ECO:0000256" key="1">
    <source>
        <dbReference type="ARBA" id="ARBA00001947"/>
    </source>
</evidence>
<feature type="domain" description="Adenosine deaminase" evidence="4">
    <location>
        <begin position="19"/>
        <end position="317"/>
    </location>
</feature>
<accession>A0A1B7P148</accession>
<protein>
    <recommendedName>
        <fullName evidence="4">Adenosine deaminase domain-containing protein</fullName>
    </recommendedName>
</protein>
<evidence type="ECO:0000256" key="2">
    <source>
        <dbReference type="ARBA" id="ARBA00022723"/>
    </source>
</evidence>
<evidence type="ECO:0000256" key="3">
    <source>
        <dbReference type="ARBA" id="ARBA00022801"/>
    </source>
</evidence>